<evidence type="ECO:0000256" key="20">
    <source>
        <dbReference type="SAM" id="Coils"/>
    </source>
</evidence>
<dbReference type="GO" id="GO:0005634">
    <property type="term" value="C:nucleus"/>
    <property type="evidence" value="ECO:0007669"/>
    <property type="project" value="UniProtKB-SubCell"/>
</dbReference>
<gene>
    <name evidence="24" type="primary">RBBP8</name>
    <name evidence="24" type="ORF">AOXY_G5550</name>
</gene>
<proteinExistence type="inferred from homology"/>
<keyword evidence="10" id="KW-0227">DNA damage</keyword>
<keyword evidence="9 24" id="KW-0255">Endonuclease</keyword>
<dbReference type="PANTHER" id="PTHR15107">
    <property type="entry name" value="RETINOBLASTOMA BINDING PROTEIN 8"/>
    <property type="match status" value="1"/>
</dbReference>
<organism evidence="24 25">
    <name type="scientific">Acipenser oxyrinchus oxyrinchus</name>
    <dbReference type="NCBI Taxonomy" id="40147"/>
    <lineage>
        <taxon>Eukaryota</taxon>
        <taxon>Metazoa</taxon>
        <taxon>Chordata</taxon>
        <taxon>Craniata</taxon>
        <taxon>Vertebrata</taxon>
        <taxon>Euteleostomi</taxon>
        <taxon>Actinopterygii</taxon>
        <taxon>Chondrostei</taxon>
        <taxon>Acipenseriformes</taxon>
        <taxon>Acipenseridae</taxon>
        <taxon>Acipenser</taxon>
    </lineage>
</organism>
<feature type="compositionally biased region" description="Basic and acidic residues" evidence="21">
    <location>
        <begin position="438"/>
        <end position="449"/>
    </location>
</feature>
<keyword evidence="13" id="KW-0862">Zinc</keyword>
<accession>A0AAD8GEA2</accession>
<protein>
    <recommendedName>
        <fullName evidence="4">DNA endonuclease RBBP8</fullName>
    </recommendedName>
</protein>
<evidence type="ECO:0000313" key="24">
    <source>
        <dbReference type="EMBL" id="KAK1172862.1"/>
    </source>
</evidence>
<feature type="region of interest" description="Disordered" evidence="21">
    <location>
        <begin position="417"/>
        <end position="495"/>
    </location>
</feature>
<feature type="region of interest" description="Disordered" evidence="21">
    <location>
        <begin position="524"/>
        <end position="573"/>
    </location>
</feature>
<evidence type="ECO:0000256" key="2">
    <source>
        <dbReference type="ARBA" id="ARBA00004286"/>
    </source>
</evidence>
<evidence type="ECO:0000256" key="21">
    <source>
        <dbReference type="SAM" id="MobiDB-lite"/>
    </source>
</evidence>
<evidence type="ECO:0000256" key="11">
    <source>
        <dbReference type="ARBA" id="ARBA00022776"/>
    </source>
</evidence>
<keyword evidence="25" id="KW-1185">Reference proteome</keyword>
<feature type="region of interest" description="Disordered" evidence="21">
    <location>
        <begin position="817"/>
        <end position="842"/>
    </location>
</feature>
<comment type="similarity">
    <text evidence="3">Belongs to the COM1/SAE2/CtIP family.</text>
</comment>
<evidence type="ECO:0000256" key="9">
    <source>
        <dbReference type="ARBA" id="ARBA00022759"/>
    </source>
</evidence>
<feature type="compositionally biased region" description="Basic and acidic residues" evidence="21">
    <location>
        <begin position="188"/>
        <end position="207"/>
    </location>
</feature>
<evidence type="ECO:0000256" key="10">
    <source>
        <dbReference type="ARBA" id="ARBA00022763"/>
    </source>
</evidence>
<evidence type="ECO:0000256" key="19">
    <source>
        <dbReference type="ARBA" id="ARBA00023306"/>
    </source>
</evidence>
<evidence type="ECO:0000256" key="3">
    <source>
        <dbReference type="ARBA" id="ARBA00007496"/>
    </source>
</evidence>
<dbReference type="InterPro" id="IPR013882">
    <property type="entry name" value="Ctp1_C"/>
</dbReference>
<evidence type="ECO:0000256" key="8">
    <source>
        <dbReference type="ARBA" id="ARBA00022722"/>
    </source>
</evidence>
<feature type="region of interest" description="Disordered" evidence="21">
    <location>
        <begin position="681"/>
        <end position="711"/>
    </location>
</feature>
<dbReference type="GO" id="GO:0016787">
    <property type="term" value="F:hydrolase activity"/>
    <property type="evidence" value="ECO:0007669"/>
    <property type="project" value="UniProtKB-KW"/>
</dbReference>
<evidence type="ECO:0000256" key="5">
    <source>
        <dbReference type="ARBA" id="ARBA00022454"/>
    </source>
</evidence>
<evidence type="ECO:0000256" key="7">
    <source>
        <dbReference type="ARBA" id="ARBA00022618"/>
    </source>
</evidence>
<feature type="compositionally biased region" description="Basic and acidic residues" evidence="21">
    <location>
        <begin position="392"/>
        <end position="401"/>
    </location>
</feature>
<feature type="compositionally biased region" description="Polar residues" evidence="21">
    <location>
        <begin position="426"/>
        <end position="435"/>
    </location>
</feature>
<keyword evidence="15" id="KW-0238">DNA-binding</keyword>
<feature type="region of interest" description="Disordered" evidence="21">
    <location>
        <begin position="188"/>
        <end position="213"/>
    </location>
</feature>
<feature type="compositionally biased region" description="Basic and acidic residues" evidence="21">
    <location>
        <begin position="479"/>
        <end position="493"/>
    </location>
</feature>
<evidence type="ECO:0000256" key="12">
    <source>
        <dbReference type="ARBA" id="ARBA00022801"/>
    </source>
</evidence>
<dbReference type="GO" id="GO:0051321">
    <property type="term" value="P:meiotic cell cycle"/>
    <property type="evidence" value="ECO:0007669"/>
    <property type="project" value="UniProtKB-KW"/>
</dbReference>
<feature type="domain" description="DNA endonuclease activator Ctp1 C-terminal" evidence="22">
    <location>
        <begin position="771"/>
        <end position="805"/>
    </location>
</feature>
<evidence type="ECO:0000256" key="6">
    <source>
        <dbReference type="ARBA" id="ARBA00022553"/>
    </source>
</evidence>
<dbReference type="InterPro" id="IPR019518">
    <property type="entry name" value="CtIP_N"/>
</dbReference>
<dbReference type="Proteomes" id="UP001230051">
    <property type="component" value="Unassembled WGS sequence"/>
</dbReference>
<dbReference type="PANTHER" id="PTHR15107:SF4">
    <property type="entry name" value="DNA ENDONUCLEASE RBBP8"/>
    <property type="match status" value="1"/>
</dbReference>
<sequence length="842" mass="94775">MNSTAGSCGSPGSGVSAEPASDLFRDLWSKLKDCHDNEVQGLQSKIAKLKKERCLDAERLEEFFTKNQKLREHQKSLQDNVKVLEDRLRAGLCDRCAVTEDHMRKKQVEYENIRQQNLKLITELMNERNNIQDENKKLCQQLEHLSKMMEEKYCQAREILDQEDGVIPDSPVKQVSLSMVSRLRMKKEDKHVRYSEKSPADSERSPTTDEQGNIGMFSLIQLGNGKDILVPETCDLELSPNAKNLGSGCFSAEKPGLNLATVVAETLGLGILEDTESQSVLNHFVKDAAQTSHDKQDGDSRRHQVTESVQLKEKNSGTQNRHWLSQQRTSPVFGGPVNAFRSPANLDENRSPSLFGHLQIAPIMSQIRSQTEDIARISPRKTGAANNQSALNEEKSRKNRNELSHYVKVKETVSNPAQELVESSEGCLSSKQTGNCWGERKKSEADHASHRNSKLFLSREDNPSDKPLDLSDRPIASHSQERREGKGAVKDSLKQSTLLDMLKGKASPPPFQDGNLKRKAELPSFQVPATPPRSKVDMGQLIGNIGTPGVQEPIRKKSRASTGDSEPASVLQPNLCVLAKRSPSPKEDGTNSSTNDMTWSLDPGAGLSQYQMDVAVIDLKSGTPSKPDGETVDMDCTFVSNSTLLKGRKQQKEENIILEVGQKANDSLAEIFDRTAYREYESYPRDDSEQSDQEDCSLDEEADGSMNRYEEKTDETKLKAFVEPYLKKDERKNTTLNFPHIKVVRNKEDRRKMHGHTCKECEIVILCRSPQKRQKKLSACSRHRFRYIPPSTPENFWEVGFPSTQTCVDRGYIKEEMTPAQRSRRRRPYNAIFSPKGKEQKT</sequence>
<name>A0AAD8GEA2_ACIOX</name>
<feature type="compositionally biased region" description="Basic and acidic residues" evidence="21">
    <location>
        <begin position="457"/>
        <end position="472"/>
    </location>
</feature>
<keyword evidence="17" id="KW-0539">Nucleus</keyword>
<dbReference type="GO" id="GO:0010792">
    <property type="term" value="P:DNA double-strand break processing involved in repair via single-strand annealing"/>
    <property type="evidence" value="ECO:0007669"/>
    <property type="project" value="TreeGrafter"/>
</dbReference>
<keyword evidence="12" id="KW-0378">Hydrolase</keyword>
<evidence type="ECO:0000256" key="16">
    <source>
        <dbReference type="ARBA" id="ARBA00023204"/>
    </source>
</evidence>
<keyword evidence="6" id="KW-0597">Phosphoprotein</keyword>
<dbReference type="GO" id="GO:0004519">
    <property type="term" value="F:endonuclease activity"/>
    <property type="evidence" value="ECO:0007669"/>
    <property type="project" value="UniProtKB-KW"/>
</dbReference>
<comment type="caution">
    <text evidence="24">The sequence shown here is derived from an EMBL/GenBank/DDBJ whole genome shotgun (WGS) entry which is preliminary data.</text>
</comment>
<evidence type="ECO:0000313" key="25">
    <source>
        <dbReference type="Proteomes" id="UP001230051"/>
    </source>
</evidence>
<feature type="region of interest" description="Disordered" evidence="21">
    <location>
        <begin position="290"/>
        <end position="323"/>
    </location>
</feature>
<evidence type="ECO:0000259" key="23">
    <source>
        <dbReference type="Pfam" id="PF10482"/>
    </source>
</evidence>
<evidence type="ECO:0000256" key="15">
    <source>
        <dbReference type="ARBA" id="ARBA00023125"/>
    </source>
</evidence>
<feature type="compositionally biased region" description="Acidic residues" evidence="21">
    <location>
        <begin position="689"/>
        <end position="703"/>
    </location>
</feature>
<keyword evidence="16" id="KW-0234">DNA repair</keyword>
<evidence type="ECO:0000256" key="17">
    <source>
        <dbReference type="ARBA" id="ARBA00023242"/>
    </source>
</evidence>
<evidence type="ECO:0000256" key="14">
    <source>
        <dbReference type="ARBA" id="ARBA00023054"/>
    </source>
</evidence>
<keyword evidence="7" id="KW-0132">Cell division</keyword>
<dbReference type="InterPro" id="IPR033316">
    <property type="entry name" value="RBBP8-like"/>
</dbReference>
<comment type="subcellular location">
    <subcellularLocation>
        <location evidence="2">Chromosome</location>
    </subcellularLocation>
    <subcellularLocation>
        <location evidence="1">Nucleus</location>
    </subcellularLocation>
</comment>
<reference evidence="24" key="1">
    <citation type="submission" date="2022-02" db="EMBL/GenBank/DDBJ databases">
        <title>Atlantic sturgeon de novo genome assembly.</title>
        <authorList>
            <person name="Stock M."/>
            <person name="Klopp C."/>
            <person name="Guiguen Y."/>
            <person name="Cabau C."/>
            <person name="Parinello H."/>
            <person name="Santidrian Yebra-Pimentel E."/>
            <person name="Kuhl H."/>
            <person name="Dirks R.P."/>
            <person name="Guessner J."/>
            <person name="Wuertz S."/>
            <person name="Du K."/>
            <person name="Schartl M."/>
        </authorList>
    </citation>
    <scope>NUCLEOTIDE SEQUENCE</scope>
    <source>
        <strain evidence="24">STURGEONOMICS-FGT-2020</strain>
        <tissue evidence="24">Whole blood</tissue>
    </source>
</reference>
<feature type="coiled-coil region" evidence="20">
    <location>
        <begin position="32"/>
        <end position="148"/>
    </location>
</feature>
<dbReference type="EMBL" id="JAGXEW010000004">
    <property type="protein sequence ID" value="KAK1172862.1"/>
    <property type="molecule type" value="Genomic_DNA"/>
</dbReference>
<evidence type="ECO:0000256" key="18">
    <source>
        <dbReference type="ARBA" id="ARBA00023254"/>
    </source>
</evidence>
<keyword evidence="5" id="KW-0158">Chromosome</keyword>
<dbReference type="GO" id="GO:0005694">
    <property type="term" value="C:chromosome"/>
    <property type="evidence" value="ECO:0007669"/>
    <property type="project" value="UniProtKB-SubCell"/>
</dbReference>
<keyword evidence="8" id="KW-0540">Nuclease</keyword>
<keyword evidence="14 20" id="KW-0175">Coiled coil</keyword>
<dbReference type="AlphaFoldDB" id="A0AAD8GEA2"/>
<dbReference type="GO" id="GO:0003684">
    <property type="term" value="F:damaged DNA binding"/>
    <property type="evidence" value="ECO:0007669"/>
    <property type="project" value="TreeGrafter"/>
</dbReference>
<keyword evidence="11" id="KW-0498">Mitosis</keyword>
<keyword evidence="19" id="KW-0131">Cell cycle</keyword>
<keyword evidence="18" id="KW-0469">Meiosis</keyword>
<evidence type="ECO:0000259" key="22">
    <source>
        <dbReference type="Pfam" id="PF08573"/>
    </source>
</evidence>
<dbReference type="Pfam" id="PF10482">
    <property type="entry name" value="CtIP_N"/>
    <property type="match status" value="1"/>
</dbReference>
<feature type="domain" description="DNA endonuclease Ctp1 N-terminal" evidence="23">
    <location>
        <begin position="24"/>
        <end position="142"/>
    </location>
</feature>
<dbReference type="GO" id="GO:0051301">
    <property type="term" value="P:cell division"/>
    <property type="evidence" value="ECO:0007669"/>
    <property type="project" value="UniProtKB-KW"/>
</dbReference>
<feature type="region of interest" description="Disordered" evidence="21">
    <location>
        <begin position="377"/>
        <end position="401"/>
    </location>
</feature>
<dbReference type="Pfam" id="PF08573">
    <property type="entry name" value="SAE2"/>
    <property type="match status" value="1"/>
</dbReference>
<evidence type="ECO:0000256" key="4">
    <source>
        <dbReference type="ARBA" id="ARBA00020680"/>
    </source>
</evidence>
<feature type="compositionally biased region" description="Basic and acidic residues" evidence="21">
    <location>
        <begin position="292"/>
        <end position="315"/>
    </location>
</feature>
<evidence type="ECO:0000256" key="1">
    <source>
        <dbReference type="ARBA" id="ARBA00004123"/>
    </source>
</evidence>
<evidence type="ECO:0000256" key="13">
    <source>
        <dbReference type="ARBA" id="ARBA00022833"/>
    </source>
</evidence>